<feature type="region of interest" description="Disordered" evidence="1">
    <location>
        <begin position="51"/>
        <end position="78"/>
    </location>
</feature>
<proteinExistence type="predicted"/>
<keyword evidence="2" id="KW-0132">Cell division</keyword>
<keyword evidence="2" id="KW-0131">Cell cycle</keyword>
<dbReference type="AlphaFoldDB" id="A0A9W4H050"/>
<accession>A0A9W4H050</accession>
<evidence type="ECO:0000256" key="1">
    <source>
        <dbReference type="SAM" id="MobiDB-lite"/>
    </source>
</evidence>
<name>A0A9W4H050_9ACTN</name>
<evidence type="ECO:0000313" key="2">
    <source>
        <dbReference type="EMBL" id="CAG7632326.1"/>
    </source>
</evidence>
<reference evidence="2" key="1">
    <citation type="submission" date="2021-06" db="EMBL/GenBank/DDBJ databases">
        <authorList>
            <person name="Arsene-Ploetze F."/>
        </authorList>
    </citation>
    <scope>NUCLEOTIDE SEQUENCE</scope>
    <source>
        <strain evidence="2">SBRY1</strain>
    </source>
</reference>
<sequence>MAGGAHPGGRRAGHRCRGRCGAGTVAGRGGRHPAAVGEPVALSRPVLRRRLGAPRRRAAARGDVGRDRVRPGLRRPRRQPLTVRLHSWPFPKIVNRTAARIQLIGRLCPQALPERPADHLA</sequence>
<keyword evidence="3" id="KW-1185">Reference proteome</keyword>
<comment type="caution">
    <text evidence="2">The sequence shown here is derived from an EMBL/GenBank/DDBJ whole genome shotgun (WGS) entry which is preliminary data.</text>
</comment>
<dbReference type="EMBL" id="CAJVAX010000012">
    <property type="protein sequence ID" value="CAG7632326.1"/>
    <property type="molecule type" value="Genomic_DNA"/>
</dbReference>
<dbReference type="GO" id="GO:0051301">
    <property type="term" value="P:cell division"/>
    <property type="evidence" value="ECO:0007669"/>
    <property type="project" value="UniProtKB-KW"/>
</dbReference>
<gene>
    <name evidence="2" type="ORF">SBRY_20864</name>
</gene>
<evidence type="ECO:0000313" key="3">
    <source>
        <dbReference type="Proteomes" id="UP001153328"/>
    </source>
</evidence>
<dbReference type="Proteomes" id="UP001153328">
    <property type="component" value="Unassembled WGS sequence"/>
</dbReference>
<organism evidence="2 3">
    <name type="scientific">Actinacidiphila bryophytorum</name>
    <dbReference type="NCBI Taxonomy" id="1436133"/>
    <lineage>
        <taxon>Bacteria</taxon>
        <taxon>Bacillati</taxon>
        <taxon>Actinomycetota</taxon>
        <taxon>Actinomycetes</taxon>
        <taxon>Kitasatosporales</taxon>
        <taxon>Streptomycetaceae</taxon>
        <taxon>Actinacidiphila</taxon>
    </lineage>
</organism>
<protein>
    <submittedName>
        <fullName evidence="2">Cell division protein FtsK</fullName>
    </submittedName>
</protein>